<feature type="domain" description="Low-salt glycan biosynthesis hexosyltransferase Agl6 C-terminal transmembrane region" evidence="4">
    <location>
        <begin position="293"/>
        <end position="384"/>
    </location>
</feature>
<dbReference type="PANTHER" id="PTHR48090">
    <property type="entry name" value="UNDECAPRENYL-PHOSPHATE 4-DEOXY-4-FORMAMIDO-L-ARABINOSE TRANSFERASE-RELATED"/>
    <property type="match status" value="1"/>
</dbReference>
<keyword evidence="2" id="KW-0812">Transmembrane</keyword>
<protein>
    <submittedName>
        <fullName evidence="5">Uncharacterized protein</fullName>
    </submittedName>
</protein>
<evidence type="ECO:0000259" key="3">
    <source>
        <dbReference type="Pfam" id="PF00535"/>
    </source>
</evidence>
<evidence type="ECO:0000313" key="6">
    <source>
        <dbReference type="Proteomes" id="UP000526083"/>
    </source>
</evidence>
<dbReference type="EMBL" id="JACGWY010000002">
    <property type="protein sequence ID" value="MBA8816662.1"/>
    <property type="molecule type" value="Genomic_DNA"/>
</dbReference>
<proteinExistence type="inferred from homology"/>
<evidence type="ECO:0000259" key="4">
    <source>
        <dbReference type="Pfam" id="PF26629"/>
    </source>
</evidence>
<keyword evidence="6" id="KW-1185">Reference proteome</keyword>
<dbReference type="Pfam" id="PF00535">
    <property type="entry name" value="Glycos_transf_2"/>
    <property type="match status" value="1"/>
</dbReference>
<dbReference type="Gene3D" id="3.90.550.10">
    <property type="entry name" value="Spore Coat Polysaccharide Biosynthesis Protein SpsA, Chain A"/>
    <property type="match status" value="1"/>
</dbReference>
<comment type="similarity">
    <text evidence="1">Belongs to the glycosyltransferase 2 family.</text>
</comment>
<feature type="transmembrane region" description="Helical" evidence="2">
    <location>
        <begin position="274"/>
        <end position="293"/>
    </location>
</feature>
<keyword evidence="2" id="KW-1133">Transmembrane helix</keyword>
<reference evidence="5 6" key="1">
    <citation type="submission" date="2020-07" db="EMBL/GenBank/DDBJ databases">
        <title>Sequencing the genomes of 1000 actinobacteria strains.</title>
        <authorList>
            <person name="Klenk H.-P."/>
        </authorList>
    </citation>
    <scope>NUCLEOTIDE SEQUENCE [LARGE SCALE GENOMIC DNA]</scope>
    <source>
        <strain evidence="5 6">DSM 27576</strain>
    </source>
</reference>
<dbReference type="AlphaFoldDB" id="A0A7W3JPI9"/>
<dbReference type="CDD" id="cd04179">
    <property type="entry name" value="DPM_DPG-synthase_like"/>
    <property type="match status" value="1"/>
</dbReference>
<sequence length="399" mass="43444">MNTYHGDDSVELTILMPCLNEAETLEVCVRKALGFIERFGIAGEVLISDNGSTDGSQEIATRLGARVVNAPRRGYGAALIAGIEAARGTYIIMGDADDSYDFVNLDGYVERLRGGADLVMGNRFKGGIEPGAMPPLHKYLGNPVLSGIGQLFFRPGIGDFHCGLRGFNRARIAELDLQTTGMEFASEMVVKASLAKFRVEEVPTTLKKDGRSRPPHLRSWHDGWRHLRFLLLFSPRWLFIYPGLIAFILGAVAVGALAIGPIEVGGVGFDVTTMVYATALCAIGYQALMFAWLTKLYATQEGFLPASLRYRSLAAKWSQERGLLLGLALFLVGVLIGIVQVIRWSSLDFGPLDAGQVLRIAVPSALGIMLGFQTVLMSFFAGVLTIPRRETRLDAVIEN</sequence>
<feature type="transmembrane region" description="Helical" evidence="2">
    <location>
        <begin position="322"/>
        <end position="342"/>
    </location>
</feature>
<dbReference type="InterPro" id="IPR029044">
    <property type="entry name" value="Nucleotide-diphossugar_trans"/>
</dbReference>
<dbReference type="InterPro" id="IPR050256">
    <property type="entry name" value="Glycosyltransferase_2"/>
</dbReference>
<comment type="caution">
    <text evidence="5">The sequence shown here is derived from an EMBL/GenBank/DDBJ whole genome shotgun (WGS) entry which is preliminary data.</text>
</comment>
<keyword evidence="2" id="KW-0472">Membrane</keyword>
<feature type="transmembrane region" description="Helical" evidence="2">
    <location>
        <begin position="362"/>
        <end position="384"/>
    </location>
</feature>
<feature type="transmembrane region" description="Helical" evidence="2">
    <location>
        <begin position="238"/>
        <end position="262"/>
    </location>
</feature>
<evidence type="ECO:0000313" key="5">
    <source>
        <dbReference type="EMBL" id="MBA8816662.1"/>
    </source>
</evidence>
<organism evidence="5 6">
    <name type="scientific">Microbacterium halimionae</name>
    <dbReference type="NCBI Taxonomy" id="1526413"/>
    <lineage>
        <taxon>Bacteria</taxon>
        <taxon>Bacillati</taxon>
        <taxon>Actinomycetota</taxon>
        <taxon>Actinomycetes</taxon>
        <taxon>Micrococcales</taxon>
        <taxon>Microbacteriaceae</taxon>
        <taxon>Microbacterium</taxon>
    </lineage>
</organism>
<dbReference type="RefSeq" id="WP_208387893.1">
    <property type="nucleotide sequence ID" value="NZ_JAAOZB010000001.1"/>
</dbReference>
<dbReference type="PANTHER" id="PTHR48090:SF7">
    <property type="entry name" value="RFBJ PROTEIN"/>
    <property type="match status" value="1"/>
</dbReference>
<evidence type="ECO:0000256" key="2">
    <source>
        <dbReference type="SAM" id="Phobius"/>
    </source>
</evidence>
<evidence type="ECO:0000256" key="1">
    <source>
        <dbReference type="ARBA" id="ARBA00006739"/>
    </source>
</evidence>
<dbReference type="Proteomes" id="UP000526083">
    <property type="component" value="Unassembled WGS sequence"/>
</dbReference>
<gene>
    <name evidence="5" type="ORF">FHX48_001735</name>
</gene>
<feature type="domain" description="Glycosyltransferase 2-like" evidence="3">
    <location>
        <begin position="13"/>
        <end position="170"/>
    </location>
</feature>
<dbReference type="SUPFAM" id="SSF53448">
    <property type="entry name" value="Nucleotide-diphospho-sugar transferases"/>
    <property type="match status" value="1"/>
</dbReference>
<accession>A0A7W3JPI9</accession>
<dbReference type="InterPro" id="IPR001173">
    <property type="entry name" value="Glyco_trans_2-like"/>
</dbReference>
<name>A0A7W3JPI9_9MICO</name>
<dbReference type="InterPro" id="IPR058718">
    <property type="entry name" value="Agl6_TM_C"/>
</dbReference>
<dbReference type="Pfam" id="PF26629">
    <property type="entry name" value="GT2_TM_C"/>
    <property type="match status" value="1"/>
</dbReference>